<dbReference type="InterPro" id="IPR036420">
    <property type="entry name" value="BRCT_dom_sf"/>
</dbReference>
<proteinExistence type="predicted"/>
<dbReference type="EMBL" id="PDNA01000005">
    <property type="protein sequence ID" value="PGH27660.1"/>
    <property type="molecule type" value="Genomic_DNA"/>
</dbReference>
<feature type="domain" description="BRCT" evidence="3">
    <location>
        <begin position="8"/>
        <end position="81"/>
    </location>
</feature>
<dbReference type="PANTHER" id="PTHR13561">
    <property type="entry name" value="DNA REPLICATION REGULATOR DPB11-RELATED"/>
    <property type="match status" value="1"/>
</dbReference>
<dbReference type="CDD" id="cd17731">
    <property type="entry name" value="BRCT_TopBP1_rpt2_like"/>
    <property type="match status" value="1"/>
</dbReference>
<dbReference type="InterPro" id="IPR059215">
    <property type="entry name" value="BRCT2_TopBP1-like"/>
</dbReference>
<name>A0A2B7Z2M9_POLH7</name>
<dbReference type="SMART" id="SM00292">
    <property type="entry name" value="BRCT"/>
    <property type="match status" value="4"/>
</dbReference>
<dbReference type="Gene3D" id="3.40.50.10190">
    <property type="entry name" value="BRCT domain"/>
    <property type="match status" value="4"/>
</dbReference>
<dbReference type="CDD" id="cd18433">
    <property type="entry name" value="BRCT_Rad4_rpt3"/>
    <property type="match status" value="1"/>
</dbReference>
<organism evidence="4 5">
    <name type="scientific">Polytolypa hystricis (strain UAMH7299)</name>
    <dbReference type="NCBI Taxonomy" id="1447883"/>
    <lineage>
        <taxon>Eukaryota</taxon>
        <taxon>Fungi</taxon>
        <taxon>Dikarya</taxon>
        <taxon>Ascomycota</taxon>
        <taxon>Pezizomycotina</taxon>
        <taxon>Eurotiomycetes</taxon>
        <taxon>Eurotiomycetidae</taxon>
        <taxon>Onygenales</taxon>
        <taxon>Onygenales incertae sedis</taxon>
        <taxon>Polytolypa</taxon>
    </lineage>
</organism>
<protein>
    <recommendedName>
        <fullName evidence="3">BRCT domain-containing protein</fullName>
    </recommendedName>
</protein>
<feature type="compositionally biased region" description="Basic and acidic residues" evidence="2">
    <location>
        <begin position="554"/>
        <end position="568"/>
    </location>
</feature>
<dbReference type="Pfam" id="PF00533">
    <property type="entry name" value="BRCT"/>
    <property type="match status" value="1"/>
</dbReference>
<feature type="domain" description="BRCT" evidence="3">
    <location>
        <begin position="108"/>
        <end position="192"/>
    </location>
</feature>
<gene>
    <name evidence="4" type="ORF">AJ80_00674</name>
</gene>
<evidence type="ECO:0000313" key="5">
    <source>
        <dbReference type="Proteomes" id="UP000224634"/>
    </source>
</evidence>
<feature type="compositionally biased region" description="Polar residues" evidence="2">
    <location>
        <begin position="691"/>
        <end position="705"/>
    </location>
</feature>
<feature type="compositionally biased region" description="Polar residues" evidence="2">
    <location>
        <begin position="674"/>
        <end position="683"/>
    </location>
</feature>
<feature type="domain" description="BRCT" evidence="3">
    <location>
        <begin position="425"/>
        <end position="510"/>
    </location>
</feature>
<dbReference type="GO" id="GO:0033314">
    <property type="term" value="P:mitotic DNA replication checkpoint signaling"/>
    <property type="evidence" value="ECO:0007669"/>
    <property type="project" value="TreeGrafter"/>
</dbReference>
<feature type="domain" description="BRCT" evidence="3">
    <location>
        <begin position="320"/>
        <end position="413"/>
    </location>
</feature>
<dbReference type="AlphaFoldDB" id="A0A2B7Z2M9"/>
<dbReference type="PROSITE" id="PS50172">
    <property type="entry name" value="BRCT"/>
    <property type="match status" value="4"/>
</dbReference>
<dbReference type="InterPro" id="IPR001357">
    <property type="entry name" value="BRCT_dom"/>
</dbReference>
<feature type="compositionally biased region" description="Polar residues" evidence="2">
    <location>
        <begin position="587"/>
        <end position="603"/>
    </location>
</feature>
<comment type="caution">
    <text evidence="4">The sequence shown here is derived from an EMBL/GenBank/DDBJ whole genome shotgun (WGS) entry which is preliminary data.</text>
</comment>
<dbReference type="OrthoDB" id="251770at2759"/>
<dbReference type="GO" id="GO:0006270">
    <property type="term" value="P:DNA replication initiation"/>
    <property type="evidence" value="ECO:0007669"/>
    <property type="project" value="TreeGrafter"/>
</dbReference>
<dbReference type="SUPFAM" id="SSF52113">
    <property type="entry name" value="BRCT domain"/>
    <property type="match status" value="3"/>
</dbReference>
<keyword evidence="1" id="KW-0677">Repeat</keyword>
<dbReference type="CDD" id="cd17723">
    <property type="entry name" value="BRCT_Rad4_rpt4"/>
    <property type="match status" value="1"/>
</dbReference>
<dbReference type="CDD" id="cd17740">
    <property type="entry name" value="BRCT_Rad4_rpt1"/>
    <property type="match status" value="1"/>
</dbReference>
<accession>A0A2B7Z2M9</accession>
<evidence type="ECO:0000313" key="4">
    <source>
        <dbReference type="EMBL" id="PGH27660.1"/>
    </source>
</evidence>
<sequence length="843" mass="92814">MAEEVLPNKELPLAGVILCCTSILPEYRAELAKIATQMGAVHKFDLTSDVTHLIVGEVNTPKYKYVAKERSDVKVLKAEWIEAVRSSWMLGGDTNLQELEEAYRFPSLSGLSICLTGFADMAFRTHVQQTVTAHGAEFRRDLTKSATHLIARTAEGEKYKFAKLWNISVVSVKWLEDCLERGMVLEEILYDPSLPPEQQGIGAWNRSAAVAPVKRQEQSVPNAQRTRKLRRVASTKLGDHQEDIWTDIVGGDSLASFRQSDSEQRHEVQSGFRPRLIVQETKSFASETTLADRHGAPSQEMPPPAARGVTAEIPRGLWFGCRFLINGFSQNQTRILRDHILSRDAYIVSSVEELLESEPATSSSKYVLIPYNLPRSSIPLIDDTDLELDFVTDMWIEKCLHSSAFVPPEAHVTSTPFPRFPIPGFAGLRICSTGFSGIELLHVSKLVDLMGATYDEYLTSKASVLLCNTNSPNSEKLRHVHEWGIPAVIADWLWISVQTGEQKSFEPYLIKSKFPSQHKTPVNSEPKAVAPAQEQARQKEHVGEASGATSSTKQSEKESTTRESEGKNKPAPPIPKPTTHLGIALQVVSTNAPQSTSRSTSPSKHTHRTARSVSPTKIAHPSDANQAKPSDSPPCLNMAISEFLNSKRIASKSSNGDEKEAPKAKRRRQLFGRANSNSSTLTVTAPALPGNQKQRGFSRASSIDTMNEDGFGSVVEGLDSPSRKTTTSNAASFASILNNRPDKIEAQQLLESRLDLFRNGGGDFPGAGIDDGGLGFEDEESPAMTQLGYEEPDAAAMREKFTSKDKEDRAKRKNLVLGKVKEHEVLDGWGGGRRTRRAGRNNP</sequence>
<feature type="region of interest" description="Disordered" evidence="2">
    <location>
        <begin position="648"/>
        <end position="726"/>
    </location>
</feature>
<dbReference type="STRING" id="1447883.A0A2B7Z2M9"/>
<dbReference type="GO" id="GO:0007095">
    <property type="term" value="P:mitotic G2 DNA damage checkpoint signaling"/>
    <property type="evidence" value="ECO:0007669"/>
    <property type="project" value="TreeGrafter"/>
</dbReference>
<keyword evidence="5" id="KW-1185">Reference proteome</keyword>
<evidence type="ECO:0000256" key="2">
    <source>
        <dbReference type="SAM" id="MobiDB-lite"/>
    </source>
</evidence>
<reference evidence="4 5" key="1">
    <citation type="submission" date="2017-10" db="EMBL/GenBank/DDBJ databases">
        <title>Comparative genomics in systemic dimorphic fungi from Ajellomycetaceae.</title>
        <authorList>
            <person name="Munoz J.F."/>
            <person name="Mcewen J.G."/>
            <person name="Clay O.K."/>
            <person name="Cuomo C.A."/>
        </authorList>
    </citation>
    <scope>NUCLEOTIDE SEQUENCE [LARGE SCALE GENOMIC DNA]</scope>
    <source>
        <strain evidence="4 5">UAMH7299</strain>
    </source>
</reference>
<feature type="region of interest" description="Disordered" evidence="2">
    <location>
        <begin position="516"/>
        <end position="635"/>
    </location>
</feature>
<evidence type="ECO:0000259" key="3">
    <source>
        <dbReference type="PROSITE" id="PS50172"/>
    </source>
</evidence>
<dbReference type="Proteomes" id="UP000224634">
    <property type="component" value="Unassembled WGS sequence"/>
</dbReference>
<dbReference type="PANTHER" id="PTHR13561:SF20">
    <property type="entry name" value="DNA TOPOISOMERASE 2-BINDING PROTEIN 1"/>
    <property type="match status" value="1"/>
</dbReference>
<dbReference type="Pfam" id="PF12738">
    <property type="entry name" value="PTCB-BRCT"/>
    <property type="match status" value="2"/>
</dbReference>
<evidence type="ECO:0000256" key="1">
    <source>
        <dbReference type="ARBA" id="ARBA00022737"/>
    </source>
</evidence>